<protein>
    <recommendedName>
        <fullName evidence="4">DUF4595 domain-containing protein</fullName>
    </recommendedName>
</protein>
<sequence>MAKNYFLKIFAGFALLGLLASCNTTSDPTESIPNPDEGAPPQKILSKVSVNASSEEEFVTTAGVLEKAVFKDEVNTNANYTGTVTYTNKKITNIKFVSTASTSMNYTFDITPDGKGNIYNASCVATSVNAGAAYVSDLAFTYDTAGKLTKVLEKRKVGGITAYNVFVENLFTYSGENIAQVTVSKGMLDINGTPNMATAVVSKYSFQNYDTQKSPYSTLPKPFFIIRGLISPGHLYKASPNNPTSKYFQLPSPAAPVNTAQTYSYDQQGYPLVEKNQNIVFTYKNL</sequence>
<feature type="chain" id="PRO_5005185099" description="DUF4595 domain-containing protein" evidence="1">
    <location>
        <begin position="27"/>
        <end position="286"/>
    </location>
</feature>
<evidence type="ECO:0008006" key="4">
    <source>
        <dbReference type="Google" id="ProtNLM"/>
    </source>
</evidence>
<dbReference type="Proteomes" id="UP000035213">
    <property type="component" value="Chromosome"/>
</dbReference>
<dbReference type="PROSITE" id="PS51257">
    <property type="entry name" value="PROKAR_LIPOPROTEIN"/>
    <property type="match status" value="1"/>
</dbReference>
<feature type="signal peptide" evidence="1">
    <location>
        <begin position="1"/>
        <end position="26"/>
    </location>
</feature>
<gene>
    <name evidence="2" type="ORF">OK18_09390</name>
</gene>
<dbReference type="RefSeq" id="WP_053327839.1">
    <property type="nucleotide sequence ID" value="NZ_CP009928.1"/>
</dbReference>
<evidence type="ECO:0000256" key="1">
    <source>
        <dbReference type="SAM" id="SignalP"/>
    </source>
</evidence>
<dbReference type="KEGG" id="cgn:OK18_09390"/>
<reference evidence="2 3" key="1">
    <citation type="submission" date="2014-11" db="EMBL/GenBank/DDBJ databases">
        <authorList>
            <person name="Park G.-S."/>
            <person name="Hong S.-J."/>
            <person name="Jung B.K."/>
            <person name="Khan A.R."/>
            <person name="Kwak Y."/>
            <person name="Shin J.-H."/>
        </authorList>
    </citation>
    <scope>NUCLEOTIDE SEQUENCE [LARGE SCALE GENOMIC DNA]</scope>
    <source>
        <strain evidence="2 3">DSM 27622</strain>
    </source>
</reference>
<dbReference type="OrthoDB" id="1271983at2"/>
<proteinExistence type="predicted"/>
<dbReference type="PATRIC" id="fig|1324352.5.peg.1968"/>
<evidence type="ECO:0000313" key="2">
    <source>
        <dbReference type="EMBL" id="AKK72807.1"/>
    </source>
</evidence>
<dbReference type="AlphaFoldDB" id="A0A0G3M6W7"/>
<accession>A0A0G3M6W7</accession>
<organism evidence="2 3">
    <name type="scientific">Chryseobacterium gallinarum</name>
    <dbReference type="NCBI Taxonomy" id="1324352"/>
    <lineage>
        <taxon>Bacteria</taxon>
        <taxon>Pseudomonadati</taxon>
        <taxon>Bacteroidota</taxon>
        <taxon>Flavobacteriia</taxon>
        <taxon>Flavobacteriales</taxon>
        <taxon>Weeksellaceae</taxon>
        <taxon>Chryseobacterium group</taxon>
        <taxon>Chryseobacterium</taxon>
    </lineage>
</organism>
<name>A0A0G3M6W7_CHRGL</name>
<evidence type="ECO:0000313" key="3">
    <source>
        <dbReference type="Proteomes" id="UP000035213"/>
    </source>
</evidence>
<dbReference type="EMBL" id="CP009928">
    <property type="protein sequence ID" value="AKK72807.1"/>
    <property type="molecule type" value="Genomic_DNA"/>
</dbReference>
<dbReference type="STRING" id="1324352.OK18_09390"/>
<keyword evidence="1" id="KW-0732">Signal</keyword>